<dbReference type="PANTHER" id="PTHR12980:SF0">
    <property type="entry name" value="CYTOCHROME B-C1 COMPLEX SUBUNIT 9"/>
    <property type="match status" value="1"/>
</dbReference>
<evidence type="ECO:0000256" key="4">
    <source>
        <dbReference type="ARBA" id="ARBA00022660"/>
    </source>
</evidence>
<evidence type="ECO:0000256" key="3">
    <source>
        <dbReference type="ARBA" id="ARBA00022448"/>
    </source>
</evidence>
<dbReference type="FunFam" id="1.20.5.260:FF:000001">
    <property type="entry name" value="Cytochrome b-c1 complex subunit 9"/>
    <property type="match status" value="1"/>
</dbReference>
<keyword evidence="3" id="KW-0813">Transport</keyword>
<keyword evidence="15" id="KW-1185">Reference proteome</keyword>
<feature type="region of interest" description="Disordered" evidence="13">
    <location>
        <begin position="64"/>
        <end position="117"/>
    </location>
</feature>
<dbReference type="OrthoDB" id="44067at2759"/>
<dbReference type="Proteomes" id="UP001154078">
    <property type="component" value="Chromosome 5"/>
</dbReference>
<evidence type="ECO:0000256" key="9">
    <source>
        <dbReference type="ARBA" id="ARBA00023128"/>
    </source>
</evidence>
<keyword evidence="9" id="KW-0496">Mitochondrion</keyword>
<evidence type="ECO:0000256" key="8">
    <source>
        <dbReference type="ARBA" id="ARBA00022989"/>
    </source>
</evidence>
<comment type="subcellular location">
    <subcellularLocation>
        <location evidence="1">Mitochondrion inner membrane</location>
        <topology evidence="1">Single-pass membrane protein</topology>
    </subcellularLocation>
</comment>
<keyword evidence="8" id="KW-1133">Transmembrane helix</keyword>
<evidence type="ECO:0000313" key="15">
    <source>
        <dbReference type="Proteomes" id="UP001154078"/>
    </source>
</evidence>
<name>A0A9P0FKR6_BRAAE</name>
<dbReference type="Pfam" id="PF05365">
    <property type="entry name" value="UCR_UQCRX_QCR9"/>
    <property type="match status" value="1"/>
</dbReference>
<evidence type="ECO:0000256" key="5">
    <source>
        <dbReference type="ARBA" id="ARBA00022692"/>
    </source>
</evidence>
<keyword evidence="7" id="KW-0249">Electron transport</keyword>
<keyword evidence="10" id="KW-0472">Membrane</keyword>
<evidence type="ECO:0000256" key="11">
    <source>
        <dbReference type="ARBA" id="ARBA00068509"/>
    </source>
</evidence>
<evidence type="ECO:0000313" key="14">
    <source>
        <dbReference type="EMBL" id="CAH0557766.1"/>
    </source>
</evidence>
<evidence type="ECO:0000256" key="2">
    <source>
        <dbReference type="ARBA" id="ARBA00007856"/>
    </source>
</evidence>
<feature type="compositionally biased region" description="Acidic residues" evidence="13">
    <location>
        <begin position="88"/>
        <end position="98"/>
    </location>
</feature>
<evidence type="ECO:0000256" key="10">
    <source>
        <dbReference type="ARBA" id="ARBA00023136"/>
    </source>
</evidence>
<accession>A0A9P0FKR6</accession>
<dbReference type="PANTHER" id="PTHR12980">
    <property type="entry name" value="UBIQUINOL-CYTOCHROME C REDUCTASE COMPLEX, SUBUNIT X"/>
    <property type="match status" value="1"/>
</dbReference>
<protein>
    <recommendedName>
        <fullName evidence="11">Cytochrome b-c1 complex subunit 9</fullName>
    </recommendedName>
    <alternativeName>
        <fullName evidence="12">Complex III subunit X</fullName>
    </alternativeName>
</protein>
<dbReference type="GO" id="GO:0005743">
    <property type="term" value="C:mitochondrial inner membrane"/>
    <property type="evidence" value="ECO:0007669"/>
    <property type="project" value="UniProtKB-SubCell"/>
</dbReference>
<evidence type="ECO:0000256" key="13">
    <source>
        <dbReference type="SAM" id="MobiDB-lite"/>
    </source>
</evidence>
<reference evidence="14" key="1">
    <citation type="submission" date="2021-12" db="EMBL/GenBank/DDBJ databases">
        <authorList>
            <person name="King R."/>
        </authorList>
    </citation>
    <scope>NUCLEOTIDE SEQUENCE</scope>
</reference>
<dbReference type="SUPFAM" id="SSF81514">
    <property type="entry name" value="Subunit X (non-heme 7 kDa protein) of cytochrome bc1 complex (Ubiquinol-cytochrome c reductase)"/>
    <property type="match status" value="1"/>
</dbReference>
<dbReference type="InterPro" id="IPR036656">
    <property type="entry name" value="QCR9_sf"/>
</dbReference>
<organism evidence="14 15">
    <name type="scientific">Brassicogethes aeneus</name>
    <name type="common">Rape pollen beetle</name>
    <name type="synonym">Meligethes aeneus</name>
    <dbReference type="NCBI Taxonomy" id="1431903"/>
    <lineage>
        <taxon>Eukaryota</taxon>
        <taxon>Metazoa</taxon>
        <taxon>Ecdysozoa</taxon>
        <taxon>Arthropoda</taxon>
        <taxon>Hexapoda</taxon>
        <taxon>Insecta</taxon>
        <taxon>Pterygota</taxon>
        <taxon>Neoptera</taxon>
        <taxon>Endopterygota</taxon>
        <taxon>Coleoptera</taxon>
        <taxon>Polyphaga</taxon>
        <taxon>Cucujiformia</taxon>
        <taxon>Nitidulidae</taxon>
        <taxon>Meligethinae</taxon>
        <taxon>Brassicogethes</taxon>
    </lineage>
</organism>
<evidence type="ECO:0000256" key="1">
    <source>
        <dbReference type="ARBA" id="ARBA00004434"/>
    </source>
</evidence>
<sequence>MGIADSLYKIIYKRTSTFALATVVCAFAFEEAFDRGCDLIFETVNKGKLFKDLKILEKVKKDDVSDDGVNGVESTEGMSNEECVKEEEVCEDGEEVEQGGEQVKQGEPIGDDNEECK</sequence>
<dbReference type="AlphaFoldDB" id="A0A9P0FKR6"/>
<evidence type="ECO:0000256" key="7">
    <source>
        <dbReference type="ARBA" id="ARBA00022982"/>
    </source>
</evidence>
<keyword evidence="4" id="KW-0679">Respiratory chain</keyword>
<evidence type="ECO:0000256" key="12">
    <source>
        <dbReference type="ARBA" id="ARBA00076299"/>
    </source>
</evidence>
<dbReference type="GO" id="GO:0006122">
    <property type="term" value="P:mitochondrial electron transport, ubiquinol to cytochrome c"/>
    <property type="evidence" value="ECO:0007669"/>
    <property type="project" value="InterPro"/>
</dbReference>
<dbReference type="Gene3D" id="1.20.5.260">
    <property type="entry name" value="Cytochrome b-c1 complex subunit 9"/>
    <property type="match status" value="1"/>
</dbReference>
<keyword evidence="6" id="KW-0999">Mitochondrion inner membrane</keyword>
<proteinExistence type="inferred from homology"/>
<gene>
    <name evidence="14" type="ORF">MELIAE_LOCUS8404</name>
</gene>
<dbReference type="GO" id="GO:0045275">
    <property type="term" value="C:respiratory chain complex III"/>
    <property type="evidence" value="ECO:0007669"/>
    <property type="project" value="InterPro"/>
</dbReference>
<dbReference type="EMBL" id="OV121136">
    <property type="protein sequence ID" value="CAH0557766.1"/>
    <property type="molecule type" value="Genomic_DNA"/>
</dbReference>
<dbReference type="InterPro" id="IPR008027">
    <property type="entry name" value="QCR9"/>
</dbReference>
<evidence type="ECO:0000256" key="6">
    <source>
        <dbReference type="ARBA" id="ARBA00022792"/>
    </source>
</evidence>
<comment type="similarity">
    <text evidence="2">Belongs to the UQCR10/QCR9 family.</text>
</comment>
<keyword evidence="5" id="KW-0812">Transmembrane</keyword>